<sequence length="325" mass="37463">MERSTKGEVEMLQTFELSDGSRSVTILATKEEEQRINKDQEYATRRFLSAVGEGSGSGADEAEDDFNHNATLLLIECLRDRFHKFCSTRQERNQVYKEVQEELRLYSYNLSVEKIRSKWNNLVTTYKRIKDRHKAGSAGRRVWDYFQPIDELLGPTMESGGGANVSVMTVKPHSITNTFQHPKPMPAHTVIIKTSTSPGPSQTTFSGPSHVSMSPVSSGTTCLPASNCIVREVKRKDSETEDTNEQVDRTERRHDIIEQYLQQLKDTQEKEEMYKRRKERRERMKLKALQNIGRELESISKIQIEILRKQDLLHEAISQRKVSKR</sequence>
<evidence type="ECO:0000256" key="2">
    <source>
        <dbReference type="SAM" id="MobiDB-lite"/>
    </source>
</evidence>
<keyword evidence="1" id="KW-0175">Coiled coil</keyword>
<feature type="region of interest" description="Disordered" evidence="2">
    <location>
        <begin position="196"/>
        <end position="218"/>
    </location>
</feature>
<gene>
    <name evidence="4" type="ORF">Pcinc_000849</name>
</gene>
<dbReference type="InterPro" id="IPR044822">
    <property type="entry name" value="Myb_DNA-bind_4"/>
</dbReference>
<reference evidence="4" key="1">
    <citation type="submission" date="2023-10" db="EMBL/GenBank/DDBJ databases">
        <title>Genome assemblies of two species of porcelain crab, Petrolisthes cinctipes and Petrolisthes manimaculis (Anomura: Porcellanidae).</title>
        <authorList>
            <person name="Angst P."/>
        </authorList>
    </citation>
    <scope>NUCLEOTIDE SEQUENCE</scope>
    <source>
        <strain evidence="4">PB745_01</strain>
        <tissue evidence="4">Gill</tissue>
    </source>
</reference>
<dbReference type="Gene3D" id="1.10.10.60">
    <property type="entry name" value="Homeodomain-like"/>
    <property type="match status" value="1"/>
</dbReference>
<feature type="coiled-coil region" evidence="1">
    <location>
        <begin position="233"/>
        <end position="277"/>
    </location>
</feature>
<organism evidence="4 5">
    <name type="scientific">Petrolisthes cinctipes</name>
    <name type="common">Flat porcelain crab</name>
    <dbReference type="NCBI Taxonomy" id="88211"/>
    <lineage>
        <taxon>Eukaryota</taxon>
        <taxon>Metazoa</taxon>
        <taxon>Ecdysozoa</taxon>
        <taxon>Arthropoda</taxon>
        <taxon>Crustacea</taxon>
        <taxon>Multicrustacea</taxon>
        <taxon>Malacostraca</taxon>
        <taxon>Eumalacostraca</taxon>
        <taxon>Eucarida</taxon>
        <taxon>Decapoda</taxon>
        <taxon>Pleocyemata</taxon>
        <taxon>Anomura</taxon>
        <taxon>Galatheoidea</taxon>
        <taxon>Porcellanidae</taxon>
        <taxon>Petrolisthes</taxon>
    </lineage>
</organism>
<dbReference type="AlphaFoldDB" id="A0AAE1GL72"/>
<dbReference type="PROSITE" id="PS51029">
    <property type="entry name" value="MADF"/>
    <property type="match status" value="1"/>
</dbReference>
<keyword evidence="5" id="KW-1185">Reference proteome</keyword>
<evidence type="ECO:0000259" key="3">
    <source>
        <dbReference type="PROSITE" id="PS51029"/>
    </source>
</evidence>
<accession>A0AAE1GL72</accession>
<dbReference type="EMBL" id="JAWQEG010000041">
    <property type="protein sequence ID" value="KAK3895393.1"/>
    <property type="molecule type" value="Genomic_DNA"/>
</dbReference>
<name>A0AAE1GL72_PETCI</name>
<proteinExistence type="predicted"/>
<dbReference type="Pfam" id="PF13837">
    <property type="entry name" value="Myb_DNA-bind_4"/>
    <property type="match status" value="1"/>
</dbReference>
<feature type="domain" description="MADF" evidence="3">
    <location>
        <begin position="67"/>
        <end position="157"/>
    </location>
</feature>
<evidence type="ECO:0000313" key="5">
    <source>
        <dbReference type="Proteomes" id="UP001286313"/>
    </source>
</evidence>
<protein>
    <recommendedName>
        <fullName evidence="3">MADF domain-containing protein</fullName>
    </recommendedName>
</protein>
<dbReference type="InterPro" id="IPR006578">
    <property type="entry name" value="MADF-dom"/>
</dbReference>
<evidence type="ECO:0000313" key="4">
    <source>
        <dbReference type="EMBL" id="KAK3895393.1"/>
    </source>
</evidence>
<evidence type="ECO:0000256" key="1">
    <source>
        <dbReference type="SAM" id="Coils"/>
    </source>
</evidence>
<dbReference type="Proteomes" id="UP001286313">
    <property type="component" value="Unassembled WGS sequence"/>
</dbReference>
<comment type="caution">
    <text evidence="4">The sequence shown here is derived from an EMBL/GenBank/DDBJ whole genome shotgun (WGS) entry which is preliminary data.</text>
</comment>